<protein>
    <submittedName>
        <fullName evidence="2">Uncharacterized protein</fullName>
    </submittedName>
</protein>
<dbReference type="Proteomes" id="UP000536711">
    <property type="component" value="Unassembled WGS sequence"/>
</dbReference>
<organism evidence="2 3">
    <name type="scientific">Fusarium acutatum</name>
    <dbReference type="NCBI Taxonomy" id="78861"/>
    <lineage>
        <taxon>Eukaryota</taxon>
        <taxon>Fungi</taxon>
        <taxon>Dikarya</taxon>
        <taxon>Ascomycota</taxon>
        <taxon>Pezizomycotina</taxon>
        <taxon>Sordariomycetes</taxon>
        <taxon>Hypocreomycetidae</taxon>
        <taxon>Hypocreales</taxon>
        <taxon>Nectriaceae</taxon>
        <taxon>Fusarium</taxon>
        <taxon>Fusarium fujikuroi species complex</taxon>
    </lineage>
</organism>
<dbReference type="AlphaFoldDB" id="A0A8H4JCY0"/>
<dbReference type="EMBL" id="JAADJF010000592">
    <property type="protein sequence ID" value="KAF4415199.1"/>
    <property type="molecule type" value="Genomic_DNA"/>
</dbReference>
<accession>A0A8H4JCY0</accession>
<name>A0A8H4JCY0_9HYPO</name>
<sequence length="367" mass="42938">MWPPEFCESQPDDHDVEQNETTPWLQHTGWPRLFHNRPLGIIAATAKKPKSAWNEDFLLGHWNDTALRSPAALEARLRIILRGVDLMVDRAAFTLAKTSYRSRCWLNTYWKENFWPYEFKIVKCLKRYVDIWKRFICYVFRAQHLESHQRQDIYNLRLGHDETIMMRHILYLVTRLQRDVANYDWNLDEGCEGDEDELSDCDDEDEDDEEDDHGTDEECINEYDRFETEIHSNGNSEYHDMNDGEDESSRDPTFSLPSGLWLHLSEAIFQLSMMFWTYQEPTGDMSASTINHYTAVLGIQGPSLTFHPAHASTSRLAALVWIGRLLFLEYAVPVYAYNTLDLAWPYPSCVANTGLNSMENTYKLKPR</sequence>
<dbReference type="OrthoDB" id="3440371at2759"/>
<feature type="region of interest" description="Disordered" evidence="1">
    <location>
        <begin position="232"/>
        <end position="252"/>
    </location>
</feature>
<proteinExistence type="predicted"/>
<keyword evidence="3" id="KW-1185">Reference proteome</keyword>
<comment type="caution">
    <text evidence="2">The sequence shown here is derived from an EMBL/GenBank/DDBJ whole genome shotgun (WGS) entry which is preliminary data.</text>
</comment>
<evidence type="ECO:0000313" key="3">
    <source>
        <dbReference type="Proteomes" id="UP000536711"/>
    </source>
</evidence>
<gene>
    <name evidence="2" type="ORF">FACUT_13598</name>
</gene>
<evidence type="ECO:0000313" key="2">
    <source>
        <dbReference type="EMBL" id="KAF4415199.1"/>
    </source>
</evidence>
<evidence type="ECO:0000256" key="1">
    <source>
        <dbReference type="SAM" id="MobiDB-lite"/>
    </source>
</evidence>
<feature type="compositionally biased region" description="Basic and acidic residues" evidence="1">
    <location>
        <begin position="237"/>
        <end position="250"/>
    </location>
</feature>
<feature type="region of interest" description="Disordered" evidence="1">
    <location>
        <begin position="191"/>
        <end position="220"/>
    </location>
</feature>
<reference evidence="2 3" key="1">
    <citation type="submission" date="2020-01" db="EMBL/GenBank/DDBJ databases">
        <title>Identification and distribution of gene clusters putatively required for synthesis of sphingolipid metabolism inhibitors in phylogenetically diverse species of the filamentous fungus Fusarium.</title>
        <authorList>
            <person name="Kim H.-S."/>
            <person name="Busman M."/>
            <person name="Brown D.W."/>
            <person name="Divon H."/>
            <person name="Uhlig S."/>
            <person name="Proctor R.H."/>
        </authorList>
    </citation>
    <scope>NUCLEOTIDE SEQUENCE [LARGE SCALE GENOMIC DNA]</scope>
    <source>
        <strain evidence="2 3">NRRL 13308</strain>
    </source>
</reference>